<feature type="domain" description="N-acetyltransferase" evidence="3">
    <location>
        <begin position="8"/>
        <end position="149"/>
    </location>
</feature>
<evidence type="ECO:0000259" key="3">
    <source>
        <dbReference type="PROSITE" id="PS51186"/>
    </source>
</evidence>
<gene>
    <name evidence="4" type="ORF">RIF23_03585</name>
</gene>
<dbReference type="Pfam" id="PF13673">
    <property type="entry name" value="Acetyltransf_10"/>
    <property type="match status" value="1"/>
</dbReference>
<comment type="caution">
    <text evidence="4">The sequence shown here is derived from an EMBL/GenBank/DDBJ whole genome shotgun (WGS) entry which is preliminary data.</text>
</comment>
<keyword evidence="2 4" id="KW-0012">Acyltransferase</keyword>
<evidence type="ECO:0000313" key="4">
    <source>
        <dbReference type="EMBL" id="MDS1269373.1"/>
    </source>
</evidence>
<dbReference type="InterPro" id="IPR050832">
    <property type="entry name" value="Bact_Acetyltransf"/>
</dbReference>
<proteinExistence type="predicted"/>
<evidence type="ECO:0000256" key="2">
    <source>
        <dbReference type="ARBA" id="ARBA00023315"/>
    </source>
</evidence>
<dbReference type="Gene3D" id="3.40.630.30">
    <property type="match status" value="1"/>
</dbReference>
<sequence>MADPGSTVTMVRNRREHAMAFAIRGAVFVAEQGVPVELEWDDADDADTTRQMLAWHATQPVGVGRIVLGPSAGAARIGRLAVLPSARGRGVGAALVRGLEDLARERGFGMVELHAQVQALGFYERLGYAVDGPEFDDAGIPHRRMWQRL</sequence>
<dbReference type="RefSeq" id="WP_310910850.1">
    <property type="nucleotide sequence ID" value="NZ_JAVLVT010000001.1"/>
</dbReference>
<name>A0ABU2H247_9ACTN</name>
<accession>A0ABU2H247</accession>
<dbReference type="InterPro" id="IPR016181">
    <property type="entry name" value="Acyl_CoA_acyltransferase"/>
</dbReference>
<organism evidence="4 5">
    <name type="scientific">Lipingzhangella rawalii</name>
    <dbReference type="NCBI Taxonomy" id="2055835"/>
    <lineage>
        <taxon>Bacteria</taxon>
        <taxon>Bacillati</taxon>
        <taxon>Actinomycetota</taxon>
        <taxon>Actinomycetes</taxon>
        <taxon>Streptosporangiales</taxon>
        <taxon>Nocardiopsidaceae</taxon>
        <taxon>Lipingzhangella</taxon>
    </lineage>
</organism>
<protein>
    <submittedName>
        <fullName evidence="4">GNAT family N-acetyltransferase</fullName>
        <ecNumber evidence="4">2.3.1.-</ecNumber>
    </submittedName>
</protein>
<reference evidence="5" key="1">
    <citation type="submission" date="2023-07" db="EMBL/GenBank/DDBJ databases">
        <title>Novel species in the genus Lipingzhangella isolated from Sambhar Salt Lake.</title>
        <authorList>
            <person name="Jiya N."/>
            <person name="Kajale S."/>
            <person name="Sharma A."/>
        </authorList>
    </citation>
    <scope>NUCLEOTIDE SEQUENCE [LARGE SCALE GENOMIC DNA]</scope>
    <source>
        <strain evidence="5">LS1_29</strain>
    </source>
</reference>
<dbReference type="CDD" id="cd04301">
    <property type="entry name" value="NAT_SF"/>
    <property type="match status" value="1"/>
</dbReference>
<evidence type="ECO:0000313" key="5">
    <source>
        <dbReference type="Proteomes" id="UP001250214"/>
    </source>
</evidence>
<dbReference type="Proteomes" id="UP001250214">
    <property type="component" value="Unassembled WGS sequence"/>
</dbReference>
<dbReference type="SUPFAM" id="SSF55729">
    <property type="entry name" value="Acyl-CoA N-acyltransferases (Nat)"/>
    <property type="match status" value="1"/>
</dbReference>
<dbReference type="EC" id="2.3.1.-" evidence="4"/>
<dbReference type="PANTHER" id="PTHR43877">
    <property type="entry name" value="AMINOALKYLPHOSPHONATE N-ACETYLTRANSFERASE-RELATED-RELATED"/>
    <property type="match status" value="1"/>
</dbReference>
<evidence type="ECO:0000256" key="1">
    <source>
        <dbReference type="ARBA" id="ARBA00022679"/>
    </source>
</evidence>
<dbReference type="EMBL" id="JAVLVT010000001">
    <property type="protein sequence ID" value="MDS1269373.1"/>
    <property type="molecule type" value="Genomic_DNA"/>
</dbReference>
<keyword evidence="5" id="KW-1185">Reference proteome</keyword>
<keyword evidence="1 4" id="KW-0808">Transferase</keyword>
<dbReference type="InterPro" id="IPR000182">
    <property type="entry name" value="GNAT_dom"/>
</dbReference>
<dbReference type="PROSITE" id="PS51186">
    <property type="entry name" value="GNAT"/>
    <property type="match status" value="1"/>
</dbReference>
<dbReference type="GO" id="GO:0016746">
    <property type="term" value="F:acyltransferase activity"/>
    <property type="evidence" value="ECO:0007669"/>
    <property type="project" value="UniProtKB-KW"/>
</dbReference>